<name>D3S0L1_FERPA</name>
<dbReference type="AlphaFoldDB" id="D3S0L1"/>
<dbReference type="PROSITE" id="PS51658">
    <property type="entry name" value="BFN"/>
    <property type="match status" value="1"/>
</dbReference>
<evidence type="ECO:0000313" key="2">
    <source>
        <dbReference type="EMBL" id="ADC66252.1"/>
    </source>
</evidence>
<protein>
    <recommendedName>
        <fullName evidence="1">BFN domain-containing protein</fullName>
    </recommendedName>
</protein>
<dbReference type="GeneID" id="8779657"/>
<dbReference type="HOGENOM" id="CLU_096111_3_0_2"/>
<dbReference type="PANTHER" id="PTHR15160">
    <property type="entry name" value="VON HIPPEL-LINDAU PROTEIN"/>
    <property type="match status" value="1"/>
</dbReference>
<dbReference type="SUPFAM" id="SSF103256">
    <property type="entry name" value="Hypothetical protein TM0160"/>
    <property type="match status" value="1"/>
</dbReference>
<proteinExistence type="predicted"/>
<evidence type="ECO:0000313" key="3">
    <source>
        <dbReference type="Proteomes" id="UP000002613"/>
    </source>
</evidence>
<dbReference type="PaxDb" id="589924-Ferp_2121"/>
<dbReference type="InterPro" id="IPR003729">
    <property type="entry name" value="Bi_nuclease_dom"/>
</dbReference>
<accession>D3S0L1</accession>
<dbReference type="Gene3D" id="3.10.690.10">
    <property type="entry name" value="Bifunctional nuclease domain"/>
    <property type="match status" value="1"/>
</dbReference>
<reference evidence="2 3" key="2">
    <citation type="journal article" date="2011" name="Stand. Genomic Sci.">
        <title>Complete genome sequence of Ferroglobus placidus AEDII12DO.</title>
        <authorList>
            <person name="Anderson I."/>
            <person name="Risso C."/>
            <person name="Holmes D."/>
            <person name="Lucas S."/>
            <person name="Copeland A."/>
            <person name="Lapidus A."/>
            <person name="Cheng J.F."/>
            <person name="Bruce D."/>
            <person name="Goodwin L."/>
            <person name="Pitluck S."/>
            <person name="Saunders E."/>
            <person name="Brettin T."/>
            <person name="Detter J.C."/>
            <person name="Han C."/>
            <person name="Tapia R."/>
            <person name="Larimer F."/>
            <person name="Land M."/>
            <person name="Hauser L."/>
            <person name="Woyke T."/>
            <person name="Lovley D."/>
            <person name="Kyrpides N."/>
            <person name="Ivanova N."/>
        </authorList>
    </citation>
    <scope>NUCLEOTIDE SEQUENCE [LARGE SCALE GENOMIC DNA]</scope>
    <source>
        <strain evidence="3">DSM 10642 / AEDII12DO</strain>
    </source>
</reference>
<dbReference type="Pfam" id="PF02577">
    <property type="entry name" value="BFN_dom"/>
    <property type="match status" value="1"/>
</dbReference>
<organism evidence="2 3">
    <name type="scientific">Ferroglobus placidus (strain DSM 10642 / AEDII12DO)</name>
    <dbReference type="NCBI Taxonomy" id="589924"/>
    <lineage>
        <taxon>Archaea</taxon>
        <taxon>Methanobacteriati</taxon>
        <taxon>Methanobacteriota</taxon>
        <taxon>Archaeoglobi</taxon>
        <taxon>Archaeoglobales</taxon>
        <taxon>Archaeoglobaceae</taxon>
        <taxon>Ferroglobus</taxon>
    </lineage>
</organism>
<dbReference type="STRING" id="589924.Ferp_2121"/>
<dbReference type="Proteomes" id="UP000002613">
    <property type="component" value="Chromosome"/>
</dbReference>
<keyword evidence="3" id="KW-1185">Reference proteome</keyword>
<reference evidence="3" key="1">
    <citation type="submission" date="2010-02" db="EMBL/GenBank/DDBJ databases">
        <title>Complete sequence of Ferroglobus placidus DSM 10642.</title>
        <authorList>
            <consortium name="US DOE Joint Genome Institute"/>
            <person name="Lucas S."/>
            <person name="Copeland A."/>
            <person name="Lapidus A."/>
            <person name="Cheng J.-F."/>
            <person name="Bruce D."/>
            <person name="Goodwin L."/>
            <person name="Pitluck S."/>
            <person name="Saunders E."/>
            <person name="Brettin T."/>
            <person name="Detter J.C."/>
            <person name="Han C."/>
            <person name="Tapia R."/>
            <person name="Larimer F."/>
            <person name="Land M."/>
            <person name="Hauser L."/>
            <person name="Kyrpides N."/>
            <person name="Ivanova N."/>
            <person name="Holmes D."/>
            <person name="Lovley D."/>
            <person name="Kyrpides N."/>
            <person name="Anderson I.J."/>
            <person name="Woyke T."/>
        </authorList>
    </citation>
    <scope>NUCLEOTIDE SEQUENCE [LARGE SCALE GENOMIC DNA]</scope>
    <source>
        <strain evidence="3">DSM 10642 / AEDII12DO</strain>
    </source>
</reference>
<dbReference type="eggNOG" id="arCOG01759">
    <property type="taxonomic scope" value="Archaea"/>
</dbReference>
<dbReference type="PANTHER" id="PTHR15160:SF1">
    <property type="entry name" value="VON HIPPEL-LINDAU DISEASE TUMOR SUPPRESSOR"/>
    <property type="match status" value="1"/>
</dbReference>
<dbReference type="GO" id="GO:0004518">
    <property type="term" value="F:nuclease activity"/>
    <property type="evidence" value="ECO:0007669"/>
    <property type="project" value="InterPro"/>
</dbReference>
<dbReference type="EMBL" id="CP001899">
    <property type="protein sequence ID" value="ADC66252.1"/>
    <property type="molecule type" value="Genomic_DNA"/>
</dbReference>
<dbReference type="KEGG" id="fpl:Ferp_2121"/>
<dbReference type="InterPro" id="IPR036104">
    <property type="entry name" value="BFN_sf"/>
</dbReference>
<dbReference type="OrthoDB" id="30741at2157"/>
<gene>
    <name evidence="2" type="ordered locus">Ferp_2121</name>
</gene>
<evidence type="ECO:0000259" key="1">
    <source>
        <dbReference type="PROSITE" id="PS51658"/>
    </source>
</evidence>
<dbReference type="RefSeq" id="WP_012966590.1">
    <property type="nucleotide sequence ID" value="NC_013849.1"/>
</dbReference>
<sequence>MESDLLKAEIKGVYAATTVFGMSPVVVLSVEDGRMLPIYIGIPEAVAIFSALKNQTPPRPMTHDLIVEIIQRLKARVARVVIDDIIESTYYATIYLEVDNIEVEVDARPSDSIAIALRTKAPIFVRKAVIDEVGGIDKIPDDYVDFESFV</sequence>
<feature type="domain" description="BFN" evidence="1">
    <location>
        <begin position="5"/>
        <end position="137"/>
    </location>
</feature>